<feature type="compositionally biased region" description="Acidic residues" evidence="1">
    <location>
        <begin position="145"/>
        <end position="163"/>
    </location>
</feature>
<evidence type="ECO:0000313" key="3">
    <source>
        <dbReference type="Proteomes" id="UP000224080"/>
    </source>
</evidence>
<evidence type="ECO:0008006" key="4">
    <source>
        <dbReference type="Google" id="ProtNLM"/>
    </source>
</evidence>
<dbReference type="PANTHER" id="PTHR42085">
    <property type="entry name" value="F-BOX DOMAIN-CONTAINING PROTEIN"/>
    <property type="match status" value="1"/>
</dbReference>
<protein>
    <recommendedName>
        <fullName evidence="4">F-box domain-containing protein</fullName>
    </recommendedName>
</protein>
<evidence type="ECO:0000256" key="1">
    <source>
        <dbReference type="SAM" id="MobiDB-lite"/>
    </source>
</evidence>
<dbReference type="PANTHER" id="PTHR42085:SF1">
    <property type="entry name" value="F-BOX DOMAIN-CONTAINING PROTEIN"/>
    <property type="match status" value="1"/>
</dbReference>
<accession>A0A2B7WND9</accession>
<dbReference type="InterPro" id="IPR038883">
    <property type="entry name" value="AN11006-like"/>
</dbReference>
<dbReference type="AlphaFoldDB" id="A0A2B7WND9"/>
<sequence>MATGSTPPLLGLPPEIRLLIFTYCLRSVRIRKESPRLSSHNAEKDPLAILLVCRQIYHEARPLVLPNVQLFCYRNAAVIDTLTKMSSTQVSQLRHMVVHHCPVGFNLSSMGLDLKEETTSVTSDLDNDDSYSYGEDTIELLNNEDISDEDMSDEDINDKDINDEDMSDEDIIELLNEEDVSDEDMNDEHINDEDINGEDINDEGIDDEDIIELLNDDEQEEDVPIIYFHLGAILGLFPGLQLDILEVFCGVGAGPYSGFQTTDCFGSLLEADGYRQFWMRANEGDGGAWISTPCTLEWKHCIATRFKPYNGRVQIKLDRYEWSEMVKPIPIARRSYYDDPFWQRAKEAGITFVKESDFPDDFDEEYDTEEDDEYEDGRSIYGHSSGDVAGIVVDRGDADFAVKKDDDRVLRCIERNETRKERSAFMKSASDALRKLFKENSWEAIQAMDGFDGGTNNLSRDGDYCYSRRI</sequence>
<gene>
    <name evidence="2" type="ORF">GX51_06951</name>
</gene>
<name>A0A2B7WND9_9EURO</name>
<proteinExistence type="predicted"/>
<dbReference type="OrthoDB" id="72726at2759"/>
<organism evidence="2 3">
    <name type="scientific">Blastomyces parvus</name>
    <dbReference type="NCBI Taxonomy" id="2060905"/>
    <lineage>
        <taxon>Eukaryota</taxon>
        <taxon>Fungi</taxon>
        <taxon>Dikarya</taxon>
        <taxon>Ascomycota</taxon>
        <taxon>Pezizomycotina</taxon>
        <taxon>Eurotiomycetes</taxon>
        <taxon>Eurotiomycetidae</taxon>
        <taxon>Onygenales</taxon>
        <taxon>Ajellomycetaceae</taxon>
        <taxon>Blastomyces</taxon>
    </lineage>
</organism>
<comment type="caution">
    <text evidence="2">The sequence shown here is derived from an EMBL/GenBank/DDBJ whole genome shotgun (WGS) entry which is preliminary data.</text>
</comment>
<dbReference type="EMBL" id="PDNC01000126">
    <property type="protein sequence ID" value="PGG98164.1"/>
    <property type="molecule type" value="Genomic_DNA"/>
</dbReference>
<dbReference type="Proteomes" id="UP000224080">
    <property type="component" value="Unassembled WGS sequence"/>
</dbReference>
<evidence type="ECO:0000313" key="2">
    <source>
        <dbReference type="EMBL" id="PGG98164.1"/>
    </source>
</evidence>
<feature type="region of interest" description="Disordered" evidence="1">
    <location>
        <begin position="143"/>
        <end position="163"/>
    </location>
</feature>
<reference evidence="2 3" key="1">
    <citation type="submission" date="2017-10" db="EMBL/GenBank/DDBJ databases">
        <title>Comparative genomics in systemic dimorphic fungi from Ajellomycetaceae.</title>
        <authorList>
            <person name="Munoz J.F."/>
            <person name="Mcewen J.G."/>
            <person name="Clay O.K."/>
            <person name="Cuomo C.A."/>
        </authorList>
    </citation>
    <scope>NUCLEOTIDE SEQUENCE [LARGE SCALE GENOMIC DNA]</scope>
    <source>
        <strain evidence="2 3">UAMH130</strain>
    </source>
</reference>
<keyword evidence="3" id="KW-1185">Reference proteome</keyword>